<feature type="repeat" description="ANK" evidence="12">
    <location>
        <begin position="645"/>
        <end position="672"/>
    </location>
</feature>
<dbReference type="InterPro" id="IPR005821">
    <property type="entry name" value="Ion_trans_dom"/>
</dbReference>
<dbReference type="EMBL" id="SJOL01009043">
    <property type="protein sequence ID" value="TGZ58960.1"/>
    <property type="molecule type" value="Genomic_DNA"/>
</dbReference>
<feature type="repeat" description="ANK" evidence="12">
    <location>
        <begin position="613"/>
        <end position="637"/>
    </location>
</feature>
<feature type="repeat" description="ANK" evidence="12">
    <location>
        <begin position="679"/>
        <end position="711"/>
    </location>
</feature>
<evidence type="ECO:0000256" key="4">
    <source>
        <dbReference type="ARBA" id="ARBA00022692"/>
    </source>
</evidence>
<accession>A0A4S2L7Z0</accession>
<feature type="repeat" description="ANK" evidence="12">
    <location>
        <begin position="401"/>
        <end position="423"/>
    </location>
</feature>
<evidence type="ECO:0000256" key="7">
    <source>
        <dbReference type="ARBA" id="ARBA00023043"/>
    </source>
</evidence>
<keyword evidence="11" id="KW-0407">Ion channel</keyword>
<comment type="caution">
    <text evidence="16">The sequence shown here is derived from an EMBL/GenBank/DDBJ whole genome shotgun (WGS) entry which is preliminary data.</text>
</comment>
<keyword evidence="9 14" id="KW-0472">Membrane</keyword>
<evidence type="ECO:0000256" key="9">
    <source>
        <dbReference type="ARBA" id="ARBA00023136"/>
    </source>
</evidence>
<gene>
    <name evidence="16" type="ORF">CRM22_009336</name>
</gene>
<organism evidence="16 17">
    <name type="scientific">Opisthorchis felineus</name>
    <dbReference type="NCBI Taxonomy" id="147828"/>
    <lineage>
        <taxon>Eukaryota</taxon>
        <taxon>Metazoa</taxon>
        <taxon>Spiralia</taxon>
        <taxon>Lophotrochozoa</taxon>
        <taxon>Platyhelminthes</taxon>
        <taxon>Trematoda</taxon>
        <taxon>Digenea</taxon>
        <taxon>Opisthorchiida</taxon>
        <taxon>Opisthorchiata</taxon>
        <taxon>Opisthorchiidae</taxon>
        <taxon>Opisthorchis</taxon>
    </lineage>
</organism>
<keyword evidence="10" id="KW-0325">Glycoprotein</keyword>
<evidence type="ECO:0000256" key="11">
    <source>
        <dbReference type="ARBA" id="ARBA00023303"/>
    </source>
</evidence>
<evidence type="ECO:0000256" key="5">
    <source>
        <dbReference type="ARBA" id="ARBA00022737"/>
    </source>
</evidence>
<evidence type="ECO:0000256" key="3">
    <source>
        <dbReference type="ARBA" id="ARBA00022606"/>
    </source>
</evidence>
<evidence type="ECO:0000313" key="17">
    <source>
        <dbReference type="Proteomes" id="UP000308267"/>
    </source>
</evidence>
<keyword evidence="5" id="KW-0677">Repeat</keyword>
<feature type="transmembrane region" description="Helical" evidence="14">
    <location>
        <begin position="840"/>
        <end position="861"/>
    </location>
</feature>
<feature type="transmembrane region" description="Helical" evidence="14">
    <location>
        <begin position="1096"/>
        <end position="1126"/>
    </location>
</feature>
<keyword evidence="8" id="KW-0406">Ion transport</keyword>
<dbReference type="Gene3D" id="1.25.40.20">
    <property type="entry name" value="Ankyrin repeat-containing domain"/>
    <property type="match status" value="3"/>
</dbReference>
<evidence type="ECO:0000256" key="12">
    <source>
        <dbReference type="PROSITE-ProRule" id="PRU00023"/>
    </source>
</evidence>
<comment type="subcellular location">
    <subcellularLocation>
        <location evidence="1">Membrane</location>
        <topology evidence="1">Multi-pass membrane protein</topology>
    </subcellularLocation>
</comment>
<evidence type="ECO:0000256" key="2">
    <source>
        <dbReference type="ARBA" id="ARBA00022448"/>
    </source>
</evidence>
<dbReference type="PRINTS" id="PR01415">
    <property type="entry name" value="ANKYRIN"/>
</dbReference>
<keyword evidence="7 12" id="KW-0040">ANK repeat</keyword>
<dbReference type="GO" id="GO:1902495">
    <property type="term" value="C:transmembrane transporter complex"/>
    <property type="evidence" value="ECO:0007669"/>
    <property type="project" value="TreeGrafter"/>
</dbReference>
<reference evidence="16 17" key="1">
    <citation type="journal article" date="2019" name="BMC Genomics">
        <title>New insights from Opisthorchis felineus genome: update on genomics of the epidemiologically important liver flukes.</title>
        <authorList>
            <person name="Ershov N.I."/>
            <person name="Mordvinov V.A."/>
            <person name="Prokhortchouk E.B."/>
            <person name="Pakharukova M.Y."/>
            <person name="Gunbin K.V."/>
            <person name="Ustyantsev K."/>
            <person name="Genaev M.A."/>
            <person name="Blinov A.G."/>
            <person name="Mazur A."/>
            <person name="Boulygina E."/>
            <person name="Tsygankova S."/>
            <person name="Khrameeva E."/>
            <person name="Chekanov N."/>
            <person name="Fan G."/>
            <person name="Xiao A."/>
            <person name="Zhang H."/>
            <person name="Xu X."/>
            <person name="Yang H."/>
            <person name="Solovyev V."/>
            <person name="Lee S.M."/>
            <person name="Liu X."/>
            <person name="Afonnikov D.A."/>
            <person name="Skryabin K.G."/>
        </authorList>
    </citation>
    <scope>NUCLEOTIDE SEQUENCE [LARGE SCALE GENOMIC DNA]</scope>
    <source>
        <strain evidence="16">AK-0245</strain>
        <tissue evidence="16">Whole organism</tissue>
    </source>
</reference>
<feature type="transmembrane region" description="Helical" evidence="14">
    <location>
        <begin position="953"/>
        <end position="972"/>
    </location>
</feature>
<feature type="transmembrane region" description="Helical" evidence="14">
    <location>
        <begin position="891"/>
        <end position="909"/>
    </location>
</feature>
<keyword evidence="3" id="KW-0716">Sensory transduction</keyword>
<feature type="domain" description="Ion transport" evidence="15">
    <location>
        <begin position="848"/>
        <end position="1135"/>
    </location>
</feature>
<dbReference type="InterPro" id="IPR002110">
    <property type="entry name" value="Ankyrin_rpt"/>
</dbReference>
<dbReference type="SMART" id="SM00248">
    <property type="entry name" value="ANK"/>
    <property type="match status" value="13"/>
</dbReference>
<dbReference type="STRING" id="147828.A0A4S2L7Z0"/>
<evidence type="ECO:0000259" key="15">
    <source>
        <dbReference type="Pfam" id="PF00520"/>
    </source>
</evidence>
<evidence type="ECO:0000256" key="14">
    <source>
        <dbReference type="SAM" id="Phobius"/>
    </source>
</evidence>
<evidence type="ECO:0000256" key="6">
    <source>
        <dbReference type="ARBA" id="ARBA00022989"/>
    </source>
</evidence>
<keyword evidence="17" id="KW-1185">Reference proteome</keyword>
<sequence length="1254" mass="140734">MTSSFGFPLHPSQEDHESEQSGSNIDSRRSSTGEPQAPVPEELQFLKIRDYLNHLLQQLHKELAQRASNEDEGVNSAADKLVKFRERQSIRHKYAFIHDPLQQNDVARAFQCVAMGHSGDLFDMLFEFPDLLKAQDSSGSSLLHCSIEKGRPELVNMLLSRGADVNALDALGNTPVHLAIRAHRVDILDLLISNGARLTISNRDGLQPVHLASELAFVAGLKRLLVYKDVEVDALDERGATPLYHCFVLDGDECVRILLDRGANIYHKNAFGSSVLHEAILQHAVKCVHLLFEHEIVKCLQEGLKQTKKSSSNLTAVDVTDQKKSTNLLSRLGDWIGVGTPSSRRSSTLSTLSEPTSTSSLINLLDDEGFSPLHTAVNTGNMELVKACLDRGANVLAQDLAGQTPLHYACTRGDLDCAKALLEFHPKYKARMISAVNRDGRGPIHLAAMYDHPTLIDYLLSQGAELNARDNKSMTPLLLAGSKGSVEASKHLVTIGAELTCCDENGRNLVVLLLFSGAGAARDLIPVLMKTGQLPVLFNQPDRWGCTFMHISARLGLRTAMHIGAQHGGRILAKDSERSTPLHSAARFGRIQICQYMLEMNEGKRALFLADDKGRLPLHLAAQYGNNRVVEFLLANGCLYRRCHEGNTPLHYAAMKGNAGTCALLLAMNPSILNEVNYTGSTALHFAAMHGNADVINYLLTAGADIIPDHNGLYFTSLAFQRGGYFPSKIIALHKRFPEIAAKLWNTDQCPIEKMIRSAPSILLFVLDVHVTECGIRNTPEHGTKYDFTVLQVPPRANDKRPVAPMKLVKLMVKLKREELLIHPLCTAYLDVKWNTYGRWIQFLVILYYISLSISITWLALRQMPLSVNYDNPQTLQCVDKLYVQRSNSTMNRIILVMILICNGLHALIKSFELFSQRWEYFKEWTNCLLTIFQILVGLSALLNLLEHRTPHGAALTLVVMFISWFNLLLQLLRFQSIGIFVIMFLQVSTTIMKSASVLSMLFFAFAVTFHKLLTLPEEKEFDESPQFLKNRLAYCFLGFEHLNKSATNRPDVDLSMKVYANMGFALFQTLMMMVGEYEHTEVITKPYLDTHASTIYIPELTFPFFALFVFLVPITLMNLMIGLAVGDIDKVRRSATQQLIAQQVYWLETLEARCPMWLYRHIYVPFWIRRPADTIKKRDPHQHEVKRDMEKVLERASGLSEMIQRNLSKIDQIVHHLGVSKYETETDQGNYDEVNFMFGQAQSTKGSGVGGKH</sequence>
<feature type="transmembrane region" description="Helical" evidence="14">
    <location>
        <begin position="929"/>
        <end position="946"/>
    </location>
</feature>
<evidence type="ECO:0000256" key="13">
    <source>
        <dbReference type="SAM" id="MobiDB-lite"/>
    </source>
</evidence>
<feature type="region of interest" description="Disordered" evidence="13">
    <location>
        <begin position="1"/>
        <end position="39"/>
    </location>
</feature>
<dbReference type="PROSITE" id="PS50088">
    <property type="entry name" value="ANK_REPEAT"/>
    <property type="match status" value="10"/>
</dbReference>
<evidence type="ECO:0000256" key="1">
    <source>
        <dbReference type="ARBA" id="ARBA00004141"/>
    </source>
</evidence>
<dbReference type="Proteomes" id="UP000308267">
    <property type="component" value="Unassembled WGS sequence"/>
</dbReference>
<dbReference type="AlphaFoldDB" id="A0A4S2L7Z0"/>
<dbReference type="OrthoDB" id="1661883at2759"/>
<feature type="repeat" description="ANK" evidence="12">
    <location>
        <begin position="171"/>
        <end position="203"/>
    </location>
</feature>
<feature type="repeat" description="ANK" evidence="12">
    <location>
        <begin position="439"/>
        <end position="471"/>
    </location>
</feature>
<dbReference type="GO" id="GO:0005216">
    <property type="term" value="F:monoatomic ion channel activity"/>
    <property type="evidence" value="ECO:0007669"/>
    <property type="project" value="InterPro"/>
</dbReference>
<dbReference type="InterPro" id="IPR036770">
    <property type="entry name" value="Ankyrin_rpt-contain_sf"/>
</dbReference>
<evidence type="ECO:0000256" key="10">
    <source>
        <dbReference type="ARBA" id="ARBA00023180"/>
    </source>
</evidence>
<keyword evidence="2" id="KW-0813">Transport</keyword>
<evidence type="ECO:0000256" key="8">
    <source>
        <dbReference type="ARBA" id="ARBA00023065"/>
    </source>
</evidence>
<evidence type="ECO:0000313" key="16">
    <source>
        <dbReference type="EMBL" id="TGZ58960.1"/>
    </source>
</evidence>
<feature type="transmembrane region" description="Helical" evidence="14">
    <location>
        <begin position="978"/>
        <end position="1010"/>
    </location>
</feature>
<feature type="transmembrane region" description="Helical" evidence="14">
    <location>
        <begin position="1059"/>
        <end position="1076"/>
    </location>
</feature>
<protein>
    <recommendedName>
        <fullName evidence="15">Ion transport domain-containing protein</fullName>
    </recommendedName>
</protein>
<name>A0A4S2L7Z0_OPIFE</name>
<dbReference type="Pfam" id="PF12796">
    <property type="entry name" value="Ank_2"/>
    <property type="match status" value="5"/>
</dbReference>
<dbReference type="PANTHER" id="PTHR47143:SF1">
    <property type="entry name" value="ION_TRANS DOMAIN-CONTAINING PROTEIN"/>
    <property type="match status" value="1"/>
</dbReference>
<proteinExistence type="predicted"/>
<dbReference type="SUPFAM" id="SSF48403">
    <property type="entry name" value="Ankyrin repeat"/>
    <property type="match status" value="2"/>
</dbReference>
<feature type="repeat" description="ANK" evidence="12">
    <location>
        <begin position="368"/>
        <end position="400"/>
    </location>
</feature>
<dbReference type="PROSITE" id="PS50297">
    <property type="entry name" value="ANK_REP_REGION"/>
    <property type="match status" value="8"/>
</dbReference>
<feature type="repeat" description="ANK" evidence="12">
    <location>
        <begin position="472"/>
        <end position="504"/>
    </location>
</feature>
<dbReference type="Pfam" id="PF00520">
    <property type="entry name" value="Ion_trans"/>
    <property type="match status" value="1"/>
</dbReference>
<feature type="repeat" description="ANK" evidence="12">
    <location>
        <begin position="238"/>
        <end position="270"/>
    </location>
</feature>
<dbReference type="PANTHER" id="PTHR47143">
    <property type="entry name" value="TRANSIENT RECEPTOR POTENTIAL CATION CHANNEL PROTEIN PAINLESS"/>
    <property type="match status" value="1"/>
</dbReference>
<keyword evidence="4 14" id="KW-0812">Transmembrane</keyword>
<keyword evidence="6 14" id="KW-1133">Transmembrane helix</keyword>
<feature type="repeat" description="ANK" evidence="12">
    <location>
        <begin position="138"/>
        <end position="170"/>
    </location>
</feature>
<dbReference type="InterPro" id="IPR052076">
    <property type="entry name" value="TRP_cation_channel"/>
</dbReference>